<dbReference type="KEGG" id="vg:2943410"/>
<dbReference type="RefSeq" id="YP_025272.1">
    <property type="nucleotide sequence ID" value="NC_005906.1"/>
</dbReference>
<organism evidence="1 2">
    <name type="scientific">Neodiprion lecontei nucleopolyhedrovirus (strain Canada)</name>
    <name type="common">NeleNPV</name>
    <dbReference type="NCBI Taxonomy" id="654906"/>
    <lineage>
        <taxon>Viruses</taxon>
        <taxon>Viruses incertae sedis</taxon>
        <taxon>Naldaviricetes</taxon>
        <taxon>Lefavirales</taxon>
        <taxon>Baculoviridae</taxon>
        <taxon>Gammabaculovirus</taxon>
        <taxon>Gammabaculovirus nelecontei</taxon>
    </lineage>
</organism>
<name>Q6JP96_NPVNC</name>
<dbReference type="InterPro" id="IPR000408">
    <property type="entry name" value="Reg_chr_condens"/>
</dbReference>
<dbReference type="InterPro" id="IPR009091">
    <property type="entry name" value="RCC1/BLIP-II"/>
</dbReference>
<evidence type="ECO:0000313" key="1">
    <source>
        <dbReference type="EMBL" id="AAQ99117.1"/>
    </source>
</evidence>
<evidence type="ECO:0000313" key="2">
    <source>
        <dbReference type="Proteomes" id="UP000008776"/>
    </source>
</evidence>
<dbReference type="SUPFAM" id="SSF50985">
    <property type="entry name" value="RCC1/BLIP-II"/>
    <property type="match status" value="1"/>
</dbReference>
<dbReference type="PROSITE" id="PS00626">
    <property type="entry name" value="RCC1_2"/>
    <property type="match status" value="1"/>
</dbReference>
<proteinExistence type="predicted"/>
<reference evidence="1 2" key="1">
    <citation type="journal article" date="2004" name="J. Virol.">
        <title>Sequence and organization of the Neodiprion lecontei nucleopolyhedrovirus genome.</title>
        <authorList>
            <person name="Lauzon H.A.M."/>
            <person name="Lucarotti C.J."/>
            <person name="Krell P.J."/>
            <person name="Feng Q."/>
            <person name="Retnakaran A."/>
            <person name="Arif B.M."/>
        </authorList>
    </citation>
    <scope>NUCLEOTIDE SEQUENCE [LARGE SCALE GENOMIC DNA]</scope>
    <source>
        <strain evidence="2">Canada</strain>
    </source>
</reference>
<evidence type="ECO:0008006" key="3">
    <source>
        <dbReference type="Google" id="ProtNLM"/>
    </source>
</evidence>
<organismHost>
    <name type="scientific">Neodiprion lecontei</name>
    <name type="common">Redheaded pine sawfly</name>
    <dbReference type="NCBI Taxonomy" id="441921"/>
</organismHost>
<dbReference type="Gene3D" id="2.130.10.30">
    <property type="entry name" value="Regulator of chromosome condensation 1/beta-lactamase-inhibitor protein II"/>
    <property type="match status" value="1"/>
</dbReference>
<dbReference type="Proteomes" id="UP000008776">
    <property type="component" value="Segment"/>
</dbReference>
<accession>Q6JP96</accession>
<dbReference type="EMBL" id="AY349019">
    <property type="protein sequence ID" value="AAQ99117.1"/>
    <property type="molecule type" value="Genomic_DNA"/>
</dbReference>
<sequence>MTRISNIGQNIVEICGGDNHTLFLTKDGNILSCGSPDYGVLGVTTQNVLINHIDTIKNVTHISSGDRQSFCIDDTGKIFKISLSIILHRNCQDDLFLLS</sequence>
<keyword evidence="2" id="KW-1185">Reference proteome</keyword>
<dbReference type="GeneID" id="2943410"/>
<dbReference type="Pfam" id="PF13540">
    <property type="entry name" value="RCC1_2"/>
    <property type="match status" value="1"/>
</dbReference>
<protein>
    <recommendedName>
        <fullName evidence="3">Regulator of chromosome condensation protein</fullName>
    </recommendedName>
</protein>